<gene>
    <name evidence="3" type="ORF">MAR_007153</name>
</gene>
<accession>A0ABY7DD46</accession>
<dbReference type="SUPFAM" id="SSF50969">
    <property type="entry name" value="YVTN repeat-like/Quinoprotein amine dehydrogenase"/>
    <property type="match status" value="1"/>
</dbReference>
<feature type="compositionally biased region" description="Polar residues" evidence="2">
    <location>
        <begin position="262"/>
        <end position="286"/>
    </location>
</feature>
<evidence type="ECO:0000256" key="2">
    <source>
        <dbReference type="SAM" id="MobiDB-lite"/>
    </source>
</evidence>
<name>A0ABY7DD46_MYAAR</name>
<keyword evidence="4" id="KW-1185">Reference proteome</keyword>
<sequence length="591" mass="66230">MEKMPRSQTAKANAPAQCRRHNGELITVFSSKFERCMCLKCAMEQHDLLGDFMPISEGVELMRSTGKALLDEVSLMTETTKMLRKDRNKFIEKIRSSEKNIKVQVRKMKDKITRHLDLLEQKFMTKLKRLVENNERVFQKDQHVISLIETELKKIKENVNVKLKTGSDTDLITGIVEEKVSFNNKKLDIKSQQGRVPTKSLQFRMSQSVLDFLQNVKDLGDVSLQLPFEEFNDDVSNYSPEPPSFRSAMVPVAMATHPHAFPTSTPIPFTSHGSPRSHTHSQGYPQSRANNKYGIHVSNPYHSYNAQLNNQQVPNGGVPFRDEYGDATTNPYGDFEGIRDDPIVLTSDHTGTCNLSGVAALSSGRIIVCDSKHKCIQLINRRSDILDELVFHYKPCSIATVSENDVVVSFTEKDFISIFNASMKSLKHKRDLSISGRGGSYSVAHSKNTFAVCRRGEIKVVSGVDSSLINTIQIEAHFPQIAMSDSGTKIYISDFVGGRVTCMNEIGKVKWEYSLDDLEPCSLAVDLNQLFVADVKGKILIMSTYGILVRQLQCQGHLNALSVDSNTGTLLVTQESNRDKQQSRSIKIVAL</sequence>
<dbReference type="InterPro" id="IPR011042">
    <property type="entry name" value="6-blade_b-propeller_TolB-like"/>
</dbReference>
<evidence type="ECO:0000313" key="4">
    <source>
        <dbReference type="Proteomes" id="UP001164746"/>
    </source>
</evidence>
<keyword evidence="1" id="KW-0677">Repeat</keyword>
<evidence type="ECO:0000256" key="1">
    <source>
        <dbReference type="ARBA" id="ARBA00022737"/>
    </source>
</evidence>
<dbReference type="InterPro" id="IPR050952">
    <property type="entry name" value="TRIM-NHL_E3_ligases"/>
</dbReference>
<dbReference type="Gene3D" id="2.120.10.30">
    <property type="entry name" value="TolB, C-terminal domain"/>
    <property type="match status" value="2"/>
</dbReference>
<dbReference type="PANTHER" id="PTHR24104">
    <property type="entry name" value="E3 UBIQUITIN-PROTEIN LIGASE NHLRC1-RELATED"/>
    <property type="match status" value="1"/>
</dbReference>
<reference evidence="3" key="1">
    <citation type="submission" date="2022-11" db="EMBL/GenBank/DDBJ databases">
        <title>Centuries of genome instability and evolution in soft-shell clam transmissible cancer (bioRxiv).</title>
        <authorList>
            <person name="Hart S.F.M."/>
            <person name="Yonemitsu M.A."/>
            <person name="Giersch R.M."/>
            <person name="Beal B.F."/>
            <person name="Arriagada G."/>
            <person name="Davis B.W."/>
            <person name="Ostrander E.A."/>
            <person name="Goff S.P."/>
            <person name="Metzger M.J."/>
        </authorList>
    </citation>
    <scope>NUCLEOTIDE SEQUENCE</scope>
    <source>
        <strain evidence="3">MELC-2E11</strain>
        <tissue evidence="3">Siphon/mantle</tissue>
    </source>
</reference>
<dbReference type="InterPro" id="IPR001258">
    <property type="entry name" value="NHL_repeat"/>
</dbReference>
<feature type="region of interest" description="Disordered" evidence="2">
    <location>
        <begin position="261"/>
        <end position="286"/>
    </location>
</feature>
<proteinExistence type="predicted"/>
<dbReference type="InterPro" id="IPR011044">
    <property type="entry name" value="Quino_amine_DH_bsu"/>
</dbReference>
<dbReference type="Pfam" id="PF01436">
    <property type="entry name" value="NHL"/>
    <property type="match status" value="1"/>
</dbReference>
<dbReference type="PANTHER" id="PTHR24104:SF25">
    <property type="entry name" value="PROTEIN LIN-41"/>
    <property type="match status" value="1"/>
</dbReference>
<organism evidence="3 4">
    <name type="scientific">Mya arenaria</name>
    <name type="common">Soft-shell clam</name>
    <dbReference type="NCBI Taxonomy" id="6604"/>
    <lineage>
        <taxon>Eukaryota</taxon>
        <taxon>Metazoa</taxon>
        <taxon>Spiralia</taxon>
        <taxon>Lophotrochozoa</taxon>
        <taxon>Mollusca</taxon>
        <taxon>Bivalvia</taxon>
        <taxon>Autobranchia</taxon>
        <taxon>Heteroconchia</taxon>
        <taxon>Euheterodonta</taxon>
        <taxon>Imparidentia</taxon>
        <taxon>Neoheterodontei</taxon>
        <taxon>Myida</taxon>
        <taxon>Myoidea</taxon>
        <taxon>Myidae</taxon>
        <taxon>Mya</taxon>
    </lineage>
</organism>
<dbReference type="Proteomes" id="UP001164746">
    <property type="component" value="Chromosome 1"/>
</dbReference>
<dbReference type="EMBL" id="CP111012">
    <property type="protein sequence ID" value="WAQ94682.1"/>
    <property type="molecule type" value="Genomic_DNA"/>
</dbReference>
<evidence type="ECO:0000313" key="3">
    <source>
        <dbReference type="EMBL" id="WAQ94682.1"/>
    </source>
</evidence>
<protein>
    <submittedName>
        <fullName evidence="3">Uncharacterized protein</fullName>
    </submittedName>
</protein>